<feature type="region of interest" description="Disordered" evidence="1">
    <location>
        <begin position="1"/>
        <end position="22"/>
    </location>
</feature>
<evidence type="ECO:0000256" key="1">
    <source>
        <dbReference type="SAM" id="MobiDB-lite"/>
    </source>
</evidence>
<dbReference type="Proteomes" id="UP000018320">
    <property type="component" value="Unassembled WGS sequence"/>
</dbReference>
<sequence>VCMSTCVPSITESDDGSRRGTVDSHLEECSPTFLSTTESFSPRTPHFHAVVQHSTSPRDTRGPECRFEPWCTVDFFPCLQETERKSALAPSLQASLARLPKVTCLSDSQKDVLIRHDEQISAAATDFQYMAPTMKSTHTNKRLMKNLTAVQQRKRNDSTKSVLNTSGGLGEMELPKAEFTSTTLRAIIPNTSKLEREYLFPRATSCISYSDERIRMRLANKANDERSTKPIMYADYDDVGMRSSSALAVLNPFKLAPENLLHPYDELALQPLKRAVRKSSSIKKHLFRSYLTAAAANLRNAVSEQGFYAKGKQVFCHANSPDQSVGGQQTYSYSNNIQSDHYIAQDDDESLRKKNEEMLYRLKYSHFILKIINTEEDCADEIMEDLNDLLHCTSATKSVKSQDSCLEGHNSGVTINRITNDGIKYTVRYDADLTVPIVIKIIASHSILELLYASYKDKRDLVRIIRDYEEDQVAFRMGLLQTTATSNTTAVTPSSVPCKHLFSQSQKLLTTEPSTSSMPSDYSRAFFSLINPSKSDNPKGEAVSEPEAPKRQSYNINMCIQRLNNELKKLEEKRQQRKSKEEAAEPQSYSMSDSGLSSFSLTLDFSPDRAGPGDDWRSPSMTTLISKRPIRTSIVEDKPIDSTHAMTLSLLDTFTTRKDMCKMILLKQSQRAPDDLLARASQLRDKLAQKRDIEAFNAEQKKKTSVDVRRSNEEVISYMLSSHHNSRRILAKEDLKPAIDKVGRQAVARDYFHGDAPSGAQTVTLDTDAIRKTLDAYVHKNKGPTKWCTFNPVKGVTREHISRHDATRASLAQPKAAPFPRSLNFKTDAVTQPAGPWKAMKVTKPDYYSK</sequence>
<dbReference type="EMBL" id="AHGT01000026">
    <property type="protein sequence ID" value="ESU37463.1"/>
    <property type="molecule type" value="Genomic_DNA"/>
</dbReference>
<comment type="caution">
    <text evidence="2">The sequence shown here is derived from an EMBL/GenBank/DDBJ whole genome shotgun (WGS) entry which is preliminary data.</text>
</comment>
<gene>
    <name evidence="2" type="ORF">DHA2_152740</name>
</gene>
<reference evidence="3" key="1">
    <citation type="submission" date="2012-02" db="EMBL/GenBank/DDBJ databases">
        <title>Genome sequencing of Giardia lamblia Genotypes A2 and B isolates (DH and GS) and comparative analysis with the genomes of Genotypes A1 and E (WB and Pig).</title>
        <authorList>
            <person name="Adam R."/>
            <person name="Dahlstrom E."/>
            <person name="Martens C."/>
            <person name="Bruno D."/>
            <person name="Barbian K."/>
            <person name="Porcella S.F."/>
            <person name="Nash T."/>
        </authorList>
    </citation>
    <scope>NUCLEOTIDE SEQUENCE</scope>
    <source>
        <strain evidence="3">DH</strain>
    </source>
</reference>
<dbReference type="VEuPathDB" id="GiardiaDB:QR46_0601"/>
<protein>
    <submittedName>
        <fullName evidence="2">Uncharacterized protein</fullName>
    </submittedName>
</protein>
<dbReference type="VEuPathDB" id="GiardiaDB:DHA2_152740"/>
<dbReference type="VEuPathDB" id="GiardiaDB:GL50581_3554"/>
<dbReference type="VEuPathDB" id="GiardiaDB:GL50803_0014094"/>
<feature type="non-terminal residue" evidence="2">
    <location>
        <position position="1"/>
    </location>
</feature>
<evidence type="ECO:0000313" key="3">
    <source>
        <dbReference type="Proteomes" id="UP000018320"/>
    </source>
</evidence>
<feature type="compositionally biased region" description="Polar residues" evidence="1">
    <location>
        <begin position="1"/>
        <end position="11"/>
    </location>
</feature>
<organism evidence="2 3">
    <name type="scientific">Giardia intestinalis</name>
    <name type="common">Giardia lamblia</name>
    <dbReference type="NCBI Taxonomy" id="5741"/>
    <lineage>
        <taxon>Eukaryota</taxon>
        <taxon>Metamonada</taxon>
        <taxon>Diplomonadida</taxon>
        <taxon>Hexamitidae</taxon>
        <taxon>Giardiinae</taxon>
        <taxon>Giardia</taxon>
    </lineage>
</organism>
<evidence type="ECO:0000313" key="2">
    <source>
        <dbReference type="EMBL" id="ESU37463.1"/>
    </source>
</evidence>
<feature type="region of interest" description="Disordered" evidence="1">
    <location>
        <begin position="532"/>
        <end position="556"/>
    </location>
</feature>
<reference evidence="2 3" key="2">
    <citation type="journal article" date="2013" name="Genome Biol. Evol.">
        <title>Genome sequencing of Giardia lamblia genotypes A2 and B isolates (DH and GS) and comparative analysis with the genomes of genotypes A1 and E (WB and Pig).</title>
        <authorList>
            <person name="Adam R.D."/>
            <person name="Dahlstrom E.W."/>
            <person name="Martens C.A."/>
            <person name="Bruno D.P."/>
            <person name="Barbian K.D."/>
            <person name="Ricklefs S.M."/>
            <person name="Hernandez M.M."/>
            <person name="Narla N.P."/>
            <person name="Patel R.B."/>
            <person name="Porcella S.F."/>
            <person name="Nash T.E."/>
        </authorList>
    </citation>
    <scope>NUCLEOTIDE SEQUENCE [LARGE SCALE GENOMIC DNA]</scope>
    <source>
        <strain evidence="2 3">DH</strain>
    </source>
</reference>
<dbReference type="AlphaFoldDB" id="V6TEV7"/>
<proteinExistence type="predicted"/>
<name>V6TEV7_GIAIN</name>
<feature type="compositionally biased region" description="Basic and acidic residues" evidence="1">
    <location>
        <begin position="571"/>
        <end position="583"/>
    </location>
</feature>
<feature type="region of interest" description="Disordered" evidence="1">
    <location>
        <begin position="571"/>
        <end position="595"/>
    </location>
</feature>
<accession>V6TEV7</accession>